<dbReference type="RefSeq" id="WP_220102810.1">
    <property type="nucleotide sequence ID" value="NZ_JAHZSS010000003.1"/>
</dbReference>
<dbReference type="Proteomes" id="UP001166251">
    <property type="component" value="Unassembled WGS sequence"/>
</dbReference>
<keyword evidence="2" id="KW-1185">Reference proteome</keyword>
<sequence>MNRASKHNFGTLSAVTVTSAELIIVNNQNERIVMNGEDWQQLRPMMQAKALNLLNEEVVITTHSNTRSVGSFYDLEPAA</sequence>
<accession>A0ABS7ECS7</accession>
<name>A0ABS7ECS7_9GAMM</name>
<dbReference type="EMBL" id="JAHZSS010000003">
    <property type="protein sequence ID" value="MBW8190120.1"/>
    <property type="molecule type" value="Genomic_DNA"/>
</dbReference>
<reference evidence="1" key="1">
    <citation type="submission" date="2021-07" db="EMBL/GenBank/DDBJ databases">
        <title>Neiella marina sp. nov., isolated from the intestinal content of sea cucumber Apostichopus japonicus.</title>
        <authorList>
            <person name="Bai X."/>
        </authorList>
    </citation>
    <scope>NUCLEOTIDE SEQUENCE</scope>
    <source>
        <strain evidence="1">126</strain>
    </source>
</reference>
<organism evidence="1 2">
    <name type="scientific">Neiella holothuriorum</name>
    <dbReference type="NCBI Taxonomy" id="2870530"/>
    <lineage>
        <taxon>Bacteria</taxon>
        <taxon>Pseudomonadati</taxon>
        <taxon>Pseudomonadota</taxon>
        <taxon>Gammaproteobacteria</taxon>
        <taxon>Alteromonadales</taxon>
        <taxon>Echinimonadaceae</taxon>
        <taxon>Neiella</taxon>
    </lineage>
</organism>
<protein>
    <submittedName>
        <fullName evidence="1">Uncharacterized protein</fullName>
    </submittedName>
</protein>
<evidence type="ECO:0000313" key="1">
    <source>
        <dbReference type="EMBL" id="MBW8190120.1"/>
    </source>
</evidence>
<comment type="caution">
    <text evidence="1">The sequence shown here is derived from an EMBL/GenBank/DDBJ whole genome shotgun (WGS) entry which is preliminary data.</text>
</comment>
<gene>
    <name evidence="1" type="ORF">K0504_03650</name>
</gene>
<proteinExistence type="predicted"/>
<evidence type="ECO:0000313" key="2">
    <source>
        <dbReference type="Proteomes" id="UP001166251"/>
    </source>
</evidence>